<dbReference type="EMBL" id="PGCL01000003">
    <property type="protein sequence ID" value="TAJ44271.1"/>
    <property type="molecule type" value="Genomic_DNA"/>
</dbReference>
<accession>A0A483CSU2</accession>
<keyword evidence="9" id="KW-1185">Reference proteome</keyword>
<proteinExistence type="predicted"/>
<evidence type="ECO:0000256" key="5">
    <source>
        <dbReference type="ARBA" id="ARBA00023125"/>
    </source>
</evidence>
<dbReference type="NCBIfam" id="NF004416">
    <property type="entry name" value="PRK05761.1-2"/>
    <property type="match status" value="1"/>
</dbReference>
<dbReference type="OrthoDB" id="8639at2157"/>
<dbReference type="InterPro" id="IPR043502">
    <property type="entry name" value="DNA/RNA_pol_sf"/>
</dbReference>
<dbReference type="InterPro" id="IPR050240">
    <property type="entry name" value="DNA_pol_type-B"/>
</dbReference>
<dbReference type="RefSeq" id="WP_130647343.1">
    <property type="nucleotide sequence ID" value="NZ_PGCL01000003.1"/>
</dbReference>
<evidence type="ECO:0000259" key="7">
    <source>
        <dbReference type="Pfam" id="PF00136"/>
    </source>
</evidence>
<evidence type="ECO:0000256" key="2">
    <source>
        <dbReference type="ARBA" id="ARBA00022679"/>
    </source>
</evidence>
<dbReference type="Gene3D" id="1.10.287.690">
    <property type="entry name" value="Helix hairpin bin"/>
    <property type="match status" value="1"/>
</dbReference>
<dbReference type="GO" id="GO:0000166">
    <property type="term" value="F:nucleotide binding"/>
    <property type="evidence" value="ECO:0007669"/>
    <property type="project" value="InterPro"/>
</dbReference>
<dbReference type="CDD" id="cd05531">
    <property type="entry name" value="POLBc_B2"/>
    <property type="match status" value="1"/>
</dbReference>
<evidence type="ECO:0000256" key="3">
    <source>
        <dbReference type="ARBA" id="ARBA00022695"/>
    </source>
</evidence>
<dbReference type="SUPFAM" id="SSF56672">
    <property type="entry name" value="DNA/RNA polymerases"/>
    <property type="match status" value="1"/>
</dbReference>
<dbReference type="GO" id="GO:0003887">
    <property type="term" value="F:DNA-directed DNA polymerase activity"/>
    <property type="evidence" value="ECO:0007669"/>
    <property type="project" value="UniProtKB-KW"/>
</dbReference>
<dbReference type="InterPro" id="IPR006134">
    <property type="entry name" value="DNA-dir_DNA_pol_B_multi_dom"/>
</dbReference>
<dbReference type="Pfam" id="PF00136">
    <property type="entry name" value="DNA_pol_B"/>
    <property type="match status" value="1"/>
</dbReference>
<dbReference type="Gene3D" id="1.10.132.60">
    <property type="entry name" value="DNA polymerase family B, C-terminal domain"/>
    <property type="match status" value="1"/>
</dbReference>
<evidence type="ECO:0000313" key="9">
    <source>
        <dbReference type="Proteomes" id="UP000292580"/>
    </source>
</evidence>
<dbReference type="Proteomes" id="UP000292580">
    <property type="component" value="Unassembled WGS sequence"/>
</dbReference>
<comment type="caution">
    <text evidence="8">The sequence shown here is derived from an EMBL/GenBank/DDBJ whole genome shotgun (WGS) entry which is preliminary data.</text>
</comment>
<comment type="catalytic activity">
    <reaction evidence="6">
        <text>DNA(n) + a 2'-deoxyribonucleoside 5'-triphosphate = DNA(n+1) + diphosphate</text>
        <dbReference type="Rhea" id="RHEA:22508"/>
        <dbReference type="Rhea" id="RHEA-COMP:17339"/>
        <dbReference type="Rhea" id="RHEA-COMP:17340"/>
        <dbReference type="ChEBI" id="CHEBI:33019"/>
        <dbReference type="ChEBI" id="CHEBI:61560"/>
        <dbReference type="ChEBI" id="CHEBI:173112"/>
        <dbReference type="EC" id="2.7.7.7"/>
    </reaction>
</comment>
<dbReference type="EC" id="2.7.7.7" evidence="1"/>
<dbReference type="InterPro" id="IPR023211">
    <property type="entry name" value="DNA_pol_palm_dom_sf"/>
</dbReference>
<evidence type="ECO:0000256" key="4">
    <source>
        <dbReference type="ARBA" id="ARBA00022932"/>
    </source>
</evidence>
<keyword evidence="5" id="KW-0238">DNA-binding</keyword>
<keyword evidence="3" id="KW-0548">Nucleotidyltransferase</keyword>
<evidence type="ECO:0000313" key="8">
    <source>
        <dbReference type="EMBL" id="TAJ44271.1"/>
    </source>
</evidence>
<name>A0A483CSU2_9EURY</name>
<evidence type="ECO:0000256" key="6">
    <source>
        <dbReference type="ARBA" id="ARBA00049244"/>
    </source>
</evidence>
<dbReference type="GO" id="GO:0003677">
    <property type="term" value="F:DNA binding"/>
    <property type="evidence" value="ECO:0007669"/>
    <property type="project" value="UniProtKB-KW"/>
</dbReference>
<dbReference type="PANTHER" id="PTHR10322">
    <property type="entry name" value="DNA POLYMERASE CATALYTIC SUBUNIT"/>
    <property type="match status" value="1"/>
</dbReference>
<protein>
    <recommendedName>
        <fullName evidence="1">DNA-directed DNA polymerase</fullName>
        <ecNumber evidence="1">2.7.7.7</ecNumber>
    </recommendedName>
</protein>
<dbReference type="AlphaFoldDB" id="A0A483CSU2"/>
<gene>
    <name evidence="8" type="ORF">CUJ86_09665</name>
</gene>
<sequence>MWILDLAPHNGAVDIWEKEGGEIRCRREPVPAPFLFSLQDPHLHWQMIEALERETDCRECTFSTLHGRRTGYSITAPRHTAELIEQQTHYTAEVFNVDIRPEQRLCAAFGVTPCAMPGEGAFTISHQHPLTTLEIAARGRPYLDHHPESFQVGNTMIRGRWTGMVASLLEEVFAADPDVIFFPHADVWTAAIARTAEVEGLPFSFSRNGRYRQMQESSYESYGKTRYRPGAIIPEGRVLIDTAQSFNYREGGLAGVLALSRLTALPPNLICRLTPGSLISGYEVFEALKRGIAVPFRKGDPETPRAIKTVREVERGGIILQPEPGIYSGVTQLDFTSFYPTIIVRHNLSPETIDRPDSGQGFLPSVLDPLLRFRIETKRQKKTDPSVAGIDAVLKWMLVTSFGYTGYKNAKFGRIEVHEQITAIARDILSASRRIAESMDYSVLHGLVDALWVAGDGDIRLLQQRIEEHAEVMMEAEHYDWVVFLPQSDGSGAYTSYFGRRSDSRMRVRGVMGRRQDTPEYIRRMQNALFEQMEMAESPADLGAMYGSLYEIYEGFVDGLREADPTDLAIRRDLSSLDRKKQSLEASAVAAYRNAGADLSPGMAVRYVVADAGRHQAVPVWDAEEYDHRYYRRILAQAWEEAAFGLRAATVNRNAQCSGRQPLMNQEIIEPE</sequence>
<evidence type="ECO:0000256" key="1">
    <source>
        <dbReference type="ARBA" id="ARBA00012417"/>
    </source>
</evidence>
<dbReference type="PANTHER" id="PTHR10322:SF23">
    <property type="entry name" value="DNA POLYMERASE DELTA CATALYTIC SUBUNIT"/>
    <property type="match status" value="1"/>
</dbReference>
<dbReference type="GO" id="GO:0006261">
    <property type="term" value="P:DNA-templated DNA replication"/>
    <property type="evidence" value="ECO:0007669"/>
    <property type="project" value="TreeGrafter"/>
</dbReference>
<reference evidence="8 9" key="1">
    <citation type="submission" date="2017-11" db="EMBL/GenBank/DDBJ databases">
        <title>Isolation and Characterization of Methanofollis Species from Methane Seep Offshore SW Taiwan.</title>
        <authorList>
            <person name="Teng N.-H."/>
            <person name="Lai M.-C."/>
            <person name="Chen S.-C."/>
        </authorList>
    </citation>
    <scope>NUCLEOTIDE SEQUENCE [LARGE SCALE GENOMIC DNA]</scope>
    <source>
        <strain evidence="8 9">FWC-SCC2</strain>
    </source>
</reference>
<dbReference type="Gene3D" id="3.90.1600.10">
    <property type="entry name" value="Palm domain of DNA polymerase"/>
    <property type="match status" value="1"/>
</dbReference>
<organism evidence="8 9">
    <name type="scientific">Methanofollis fontis</name>
    <dbReference type="NCBI Taxonomy" id="2052832"/>
    <lineage>
        <taxon>Archaea</taxon>
        <taxon>Methanobacteriati</taxon>
        <taxon>Methanobacteriota</taxon>
        <taxon>Stenosarchaea group</taxon>
        <taxon>Methanomicrobia</taxon>
        <taxon>Methanomicrobiales</taxon>
        <taxon>Methanomicrobiaceae</taxon>
        <taxon>Methanofollis</taxon>
    </lineage>
</organism>
<feature type="domain" description="DNA-directed DNA polymerase family B multifunctional" evidence="7">
    <location>
        <begin position="314"/>
        <end position="357"/>
    </location>
</feature>
<keyword evidence="4" id="KW-0239">DNA-directed DNA polymerase</keyword>
<dbReference type="InterPro" id="IPR042087">
    <property type="entry name" value="DNA_pol_B_thumb"/>
</dbReference>
<keyword evidence="2" id="KW-0808">Transferase</keyword>